<reference evidence="1" key="1">
    <citation type="journal article" date="2021" name="Genome Biol. Evol.">
        <title>A High-Quality Reference Genome for a Parasitic Bivalve with Doubly Uniparental Inheritance (Bivalvia: Unionida).</title>
        <authorList>
            <person name="Smith C.H."/>
        </authorList>
    </citation>
    <scope>NUCLEOTIDE SEQUENCE</scope>
    <source>
        <strain evidence="1">CHS0354</strain>
    </source>
</reference>
<accession>A0AAE0WAA9</accession>
<reference evidence="1" key="3">
    <citation type="submission" date="2023-05" db="EMBL/GenBank/DDBJ databases">
        <authorList>
            <person name="Smith C.H."/>
        </authorList>
    </citation>
    <scope>NUCLEOTIDE SEQUENCE</scope>
    <source>
        <strain evidence="1">CHS0354</strain>
        <tissue evidence="1">Mantle</tissue>
    </source>
</reference>
<dbReference type="EMBL" id="JAEAOA010002150">
    <property type="protein sequence ID" value="KAK3607903.1"/>
    <property type="molecule type" value="Genomic_DNA"/>
</dbReference>
<organism evidence="1 2">
    <name type="scientific">Potamilus streckersoni</name>
    <dbReference type="NCBI Taxonomy" id="2493646"/>
    <lineage>
        <taxon>Eukaryota</taxon>
        <taxon>Metazoa</taxon>
        <taxon>Spiralia</taxon>
        <taxon>Lophotrochozoa</taxon>
        <taxon>Mollusca</taxon>
        <taxon>Bivalvia</taxon>
        <taxon>Autobranchia</taxon>
        <taxon>Heteroconchia</taxon>
        <taxon>Palaeoheterodonta</taxon>
        <taxon>Unionida</taxon>
        <taxon>Unionoidea</taxon>
        <taxon>Unionidae</taxon>
        <taxon>Ambleminae</taxon>
        <taxon>Lampsilini</taxon>
        <taxon>Potamilus</taxon>
    </lineage>
</organism>
<proteinExistence type="predicted"/>
<name>A0AAE0WAA9_9BIVA</name>
<dbReference type="Proteomes" id="UP001195483">
    <property type="component" value="Unassembled WGS sequence"/>
</dbReference>
<evidence type="ECO:0000313" key="1">
    <source>
        <dbReference type="EMBL" id="KAK3607903.1"/>
    </source>
</evidence>
<gene>
    <name evidence="1" type="ORF">CHS0354_036729</name>
</gene>
<sequence>MSATETRSGIASAVTELSAHGVPNSSIPELTPSAHNRGTNVAGKYVNLYLLLMPHDFGRSNIHSVRSVGHKVGGKFPEEISNSTQFCDHRLSKNLTISEFILDWHFVGTRRLCAIMCDELNNSRTGSLSEKMNKNACPNKGSQVFMSNTYSFYEYHNTFARKVVIYCNYMNIKRDWSRIYPKPRKYVLSACKVVPCHHCRSFTHKSDICHHAAQTPISQQRQIPSVNSQYSR</sequence>
<dbReference type="AlphaFoldDB" id="A0AAE0WAA9"/>
<keyword evidence="2" id="KW-1185">Reference proteome</keyword>
<protein>
    <submittedName>
        <fullName evidence="1">Uncharacterized protein</fullName>
    </submittedName>
</protein>
<evidence type="ECO:0000313" key="2">
    <source>
        <dbReference type="Proteomes" id="UP001195483"/>
    </source>
</evidence>
<reference evidence="1" key="2">
    <citation type="journal article" date="2021" name="Genome Biol. Evol.">
        <title>Developing a high-quality reference genome for a parasitic bivalve with doubly uniparental inheritance (Bivalvia: Unionida).</title>
        <authorList>
            <person name="Smith C.H."/>
        </authorList>
    </citation>
    <scope>NUCLEOTIDE SEQUENCE</scope>
    <source>
        <strain evidence="1">CHS0354</strain>
        <tissue evidence="1">Mantle</tissue>
    </source>
</reference>
<comment type="caution">
    <text evidence="1">The sequence shown here is derived from an EMBL/GenBank/DDBJ whole genome shotgun (WGS) entry which is preliminary data.</text>
</comment>